<name>A0ACC2L4C8_PERAE</name>
<reference evidence="1 2" key="1">
    <citation type="journal article" date="2022" name="Hortic Res">
        <title>A haplotype resolved chromosomal level avocado genome allows analysis of novel avocado genes.</title>
        <authorList>
            <person name="Nath O."/>
            <person name="Fletcher S.J."/>
            <person name="Hayward A."/>
            <person name="Shaw L.M."/>
            <person name="Masouleh A.K."/>
            <person name="Furtado A."/>
            <person name="Henry R.J."/>
            <person name="Mitter N."/>
        </authorList>
    </citation>
    <scope>NUCLEOTIDE SEQUENCE [LARGE SCALE GENOMIC DNA]</scope>
    <source>
        <strain evidence="2">cv. Hass</strain>
    </source>
</reference>
<sequence>MSRVVQLRGNQTFISHFHFRYRGHFPLSSSSQRTLAIFPPFIFVDLSAVIWEIRDRSQLDLCSRSQLSISALALSSQSLLSLSARSLPLSVARRDLWKLASSTPLVDRALSPLQSLSRRSLSRYCQLLVRRLSRFRGALPISSSFSALATALPLSSISLALLLIANPFHGKEK</sequence>
<keyword evidence="2" id="KW-1185">Reference proteome</keyword>
<accession>A0ACC2L4C8</accession>
<evidence type="ECO:0000313" key="2">
    <source>
        <dbReference type="Proteomes" id="UP001234297"/>
    </source>
</evidence>
<evidence type="ECO:0000313" key="1">
    <source>
        <dbReference type="EMBL" id="KAJ8628261.1"/>
    </source>
</evidence>
<dbReference type="EMBL" id="CM056814">
    <property type="protein sequence ID" value="KAJ8628261.1"/>
    <property type="molecule type" value="Genomic_DNA"/>
</dbReference>
<protein>
    <submittedName>
        <fullName evidence="1">Uncharacterized protein</fullName>
    </submittedName>
</protein>
<gene>
    <name evidence="1" type="ORF">MRB53_021568</name>
</gene>
<dbReference type="Proteomes" id="UP001234297">
    <property type="component" value="Chromosome 6"/>
</dbReference>
<organism evidence="1 2">
    <name type="scientific">Persea americana</name>
    <name type="common">Avocado</name>
    <dbReference type="NCBI Taxonomy" id="3435"/>
    <lineage>
        <taxon>Eukaryota</taxon>
        <taxon>Viridiplantae</taxon>
        <taxon>Streptophyta</taxon>
        <taxon>Embryophyta</taxon>
        <taxon>Tracheophyta</taxon>
        <taxon>Spermatophyta</taxon>
        <taxon>Magnoliopsida</taxon>
        <taxon>Magnoliidae</taxon>
        <taxon>Laurales</taxon>
        <taxon>Lauraceae</taxon>
        <taxon>Persea</taxon>
    </lineage>
</organism>
<comment type="caution">
    <text evidence="1">The sequence shown here is derived from an EMBL/GenBank/DDBJ whole genome shotgun (WGS) entry which is preliminary data.</text>
</comment>
<proteinExistence type="predicted"/>